<proteinExistence type="predicted"/>
<dbReference type="InterPro" id="IPR027417">
    <property type="entry name" value="P-loop_NTPase"/>
</dbReference>
<keyword evidence="6 10" id="KW-0067">ATP-binding</keyword>
<keyword evidence="3" id="KW-0762">Sugar transport</keyword>
<dbReference type="PANTHER" id="PTHR43790:SF3">
    <property type="entry name" value="D-ALLOSE IMPORT ATP-BINDING PROTEIN ALSA-RELATED"/>
    <property type="match status" value="1"/>
</dbReference>
<keyword evidence="11" id="KW-1185">Reference proteome</keyword>
<keyword evidence="2" id="KW-1003">Cell membrane</keyword>
<keyword evidence="5" id="KW-0547">Nucleotide-binding</keyword>
<dbReference type="SMART" id="SM00382">
    <property type="entry name" value="AAA"/>
    <property type="match status" value="2"/>
</dbReference>
<protein>
    <submittedName>
        <fullName evidence="10">Ribose ABC transporter ATP-binding protein RbsA</fullName>
    </submittedName>
</protein>
<evidence type="ECO:0000256" key="2">
    <source>
        <dbReference type="ARBA" id="ARBA00022475"/>
    </source>
</evidence>
<evidence type="ECO:0000256" key="7">
    <source>
        <dbReference type="ARBA" id="ARBA00022967"/>
    </source>
</evidence>
<evidence type="ECO:0000256" key="4">
    <source>
        <dbReference type="ARBA" id="ARBA00022737"/>
    </source>
</evidence>
<dbReference type="PROSITE" id="PS00211">
    <property type="entry name" value="ABC_TRANSPORTER_1"/>
    <property type="match status" value="1"/>
</dbReference>
<keyword evidence="7" id="KW-1278">Translocase</keyword>
<evidence type="ECO:0000313" key="10">
    <source>
        <dbReference type="EMBL" id="GAA4651789.1"/>
    </source>
</evidence>
<name>A0ABP8V729_9GAMM</name>
<evidence type="ECO:0000256" key="1">
    <source>
        <dbReference type="ARBA" id="ARBA00022448"/>
    </source>
</evidence>
<dbReference type="GO" id="GO:0005524">
    <property type="term" value="F:ATP binding"/>
    <property type="evidence" value="ECO:0007669"/>
    <property type="project" value="UniProtKB-KW"/>
</dbReference>
<comment type="caution">
    <text evidence="10">The sequence shown here is derived from an EMBL/GenBank/DDBJ whole genome shotgun (WGS) entry which is preliminary data.</text>
</comment>
<evidence type="ECO:0000256" key="6">
    <source>
        <dbReference type="ARBA" id="ARBA00022840"/>
    </source>
</evidence>
<dbReference type="EMBL" id="BAABFL010000462">
    <property type="protein sequence ID" value="GAA4651789.1"/>
    <property type="molecule type" value="Genomic_DNA"/>
</dbReference>
<dbReference type="PANTHER" id="PTHR43790">
    <property type="entry name" value="CARBOHYDRATE TRANSPORT ATP-BINDING PROTEIN MG119-RELATED"/>
    <property type="match status" value="1"/>
</dbReference>
<dbReference type="Gene3D" id="3.40.50.300">
    <property type="entry name" value="P-loop containing nucleotide triphosphate hydrolases"/>
    <property type="match status" value="2"/>
</dbReference>
<dbReference type="InterPro" id="IPR003439">
    <property type="entry name" value="ABC_transporter-like_ATP-bd"/>
</dbReference>
<organism evidence="10 11">
    <name type="scientific">Kistimonas scapharcae</name>
    <dbReference type="NCBI Taxonomy" id="1036133"/>
    <lineage>
        <taxon>Bacteria</taxon>
        <taxon>Pseudomonadati</taxon>
        <taxon>Pseudomonadota</taxon>
        <taxon>Gammaproteobacteria</taxon>
        <taxon>Oceanospirillales</taxon>
        <taxon>Endozoicomonadaceae</taxon>
        <taxon>Kistimonas</taxon>
    </lineage>
</organism>
<evidence type="ECO:0000259" key="9">
    <source>
        <dbReference type="PROSITE" id="PS50893"/>
    </source>
</evidence>
<keyword evidence="8" id="KW-0472">Membrane</keyword>
<dbReference type="Proteomes" id="UP001500604">
    <property type="component" value="Unassembled WGS sequence"/>
</dbReference>
<dbReference type="CDD" id="cd03216">
    <property type="entry name" value="ABC_Carb_Monos_I"/>
    <property type="match status" value="1"/>
</dbReference>
<gene>
    <name evidence="10" type="primary">rbsA_1</name>
    <name evidence="10" type="ORF">GCM10023116_40730</name>
</gene>
<dbReference type="Pfam" id="PF00005">
    <property type="entry name" value="ABC_tran"/>
    <property type="match status" value="2"/>
</dbReference>
<keyword evidence="1" id="KW-0813">Transport</keyword>
<dbReference type="CDD" id="cd03215">
    <property type="entry name" value="ABC_Carb_Monos_II"/>
    <property type="match status" value="1"/>
</dbReference>
<keyword evidence="4" id="KW-0677">Repeat</keyword>
<accession>A0ABP8V729</accession>
<dbReference type="InterPro" id="IPR017871">
    <property type="entry name" value="ABC_transporter-like_CS"/>
</dbReference>
<evidence type="ECO:0000256" key="3">
    <source>
        <dbReference type="ARBA" id="ARBA00022597"/>
    </source>
</evidence>
<dbReference type="PROSITE" id="PS50893">
    <property type="entry name" value="ABC_TRANSPORTER_2"/>
    <property type="match status" value="2"/>
</dbReference>
<evidence type="ECO:0000256" key="8">
    <source>
        <dbReference type="ARBA" id="ARBA00023136"/>
    </source>
</evidence>
<feature type="domain" description="ABC transporter" evidence="9">
    <location>
        <begin position="3"/>
        <end position="240"/>
    </location>
</feature>
<evidence type="ECO:0000256" key="5">
    <source>
        <dbReference type="ARBA" id="ARBA00022741"/>
    </source>
</evidence>
<evidence type="ECO:0000313" key="11">
    <source>
        <dbReference type="Proteomes" id="UP001500604"/>
    </source>
</evidence>
<dbReference type="InterPro" id="IPR050107">
    <property type="entry name" value="ABC_carbohydrate_import_ATPase"/>
</dbReference>
<feature type="domain" description="ABC transporter" evidence="9">
    <location>
        <begin position="239"/>
        <end position="494"/>
    </location>
</feature>
<dbReference type="SUPFAM" id="SSF52540">
    <property type="entry name" value="P-loop containing nucleoside triphosphate hydrolases"/>
    <property type="match status" value="2"/>
</dbReference>
<reference evidence="11" key="1">
    <citation type="journal article" date="2019" name="Int. J. Syst. Evol. Microbiol.">
        <title>The Global Catalogue of Microorganisms (GCM) 10K type strain sequencing project: providing services to taxonomists for standard genome sequencing and annotation.</title>
        <authorList>
            <consortium name="The Broad Institute Genomics Platform"/>
            <consortium name="The Broad Institute Genome Sequencing Center for Infectious Disease"/>
            <person name="Wu L."/>
            <person name="Ma J."/>
        </authorList>
    </citation>
    <scope>NUCLEOTIDE SEQUENCE [LARGE SCALE GENOMIC DNA]</scope>
    <source>
        <strain evidence="11">JCM 17805</strain>
    </source>
</reference>
<sequence length="495" mass="54441">MNVEMKGICKAFGHVNVLTDIALSIADGEVHALMGENGAGKSTLIKILAGVYIRDSGTVTIDGVPVDACSIAACQQLGIAYVHQELNVINDMSIADNLFLGRELRNRFGFIDRPRMNQTCAELLNELHLEHLSPDTLMRQLSVGYQQMIEIAKALLINARLIILDEPTAALTDKEIRTLFTIVRKLKAQGVSFLYVSHRMNEIFELSDRITVLRDGRYIGTCQTTDVNEDDLVRMMTGRSIDNLYTASEAIPGDIALELRNLGSTGKYEDVSFTLRAGEVLGFAGLMGAGRSEVMHGIFGSYPAETGEIHVHGKPVTIKTPRDASKHGIAFVAENRKEEGLILDFNLTENTTLPSLNSFSKNGLVNDAALVTTTDKHIARLHIKTSSRDQKLKNLSGGNQQKVVLAKWLETRPDILILDEPTRGVDIGAKKEIYDIINTLKQQGVAIIVVSSELSEVMGISDRLAIMHQRRLVKIADTDTLTQDQVLKYAFTGAQ</sequence>
<dbReference type="InterPro" id="IPR003593">
    <property type="entry name" value="AAA+_ATPase"/>
</dbReference>